<dbReference type="NCBIfam" id="TIGR02937">
    <property type="entry name" value="sigma70-ECF"/>
    <property type="match status" value="1"/>
</dbReference>
<accession>A0ABT8GFH9</accession>
<dbReference type="InterPro" id="IPR013249">
    <property type="entry name" value="RNA_pol_sigma70_r4_t2"/>
</dbReference>
<dbReference type="InterPro" id="IPR036388">
    <property type="entry name" value="WH-like_DNA-bd_sf"/>
</dbReference>
<evidence type="ECO:0000256" key="2">
    <source>
        <dbReference type="ARBA" id="ARBA00023015"/>
    </source>
</evidence>
<evidence type="ECO:0000256" key="3">
    <source>
        <dbReference type="ARBA" id="ARBA00023082"/>
    </source>
</evidence>
<dbReference type="CDD" id="cd06171">
    <property type="entry name" value="Sigma70_r4"/>
    <property type="match status" value="1"/>
</dbReference>
<feature type="domain" description="RNA polymerase sigma-70 region 2" evidence="6">
    <location>
        <begin position="15"/>
        <end position="78"/>
    </location>
</feature>
<dbReference type="Pfam" id="PF08281">
    <property type="entry name" value="Sigma70_r4_2"/>
    <property type="match status" value="1"/>
</dbReference>
<dbReference type="InterPro" id="IPR014284">
    <property type="entry name" value="RNA_pol_sigma-70_dom"/>
</dbReference>
<gene>
    <name evidence="8" type="ORF">QQX02_04555</name>
</gene>
<dbReference type="InterPro" id="IPR039425">
    <property type="entry name" value="RNA_pol_sigma-70-like"/>
</dbReference>
<feature type="domain" description="RNA polymerase sigma factor 70 region 4 type 2" evidence="7">
    <location>
        <begin position="104"/>
        <end position="156"/>
    </location>
</feature>
<keyword evidence="5" id="KW-0804">Transcription</keyword>
<keyword evidence="4" id="KW-0238">DNA-binding</keyword>
<evidence type="ECO:0000256" key="1">
    <source>
        <dbReference type="ARBA" id="ARBA00010641"/>
    </source>
</evidence>
<proteinExistence type="inferred from homology"/>
<evidence type="ECO:0000256" key="5">
    <source>
        <dbReference type="ARBA" id="ARBA00023163"/>
    </source>
</evidence>
<evidence type="ECO:0000313" key="9">
    <source>
        <dbReference type="Proteomes" id="UP001172708"/>
    </source>
</evidence>
<name>A0ABT8GFH9_9MICO</name>
<evidence type="ECO:0000259" key="7">
    <source>
        <dbReference type="Pfam" id="PF08281"/>
    </source>
</evidence>
<reference evidence="8" key="1">
    <citation type="submission" date="2023-06" db="EMBL/GenBank/DDBJ databases">
        <title>Egi l300058.</title>
        <authorList>
            <person name="Gao L."/>
            <person name="Fang B.-Z."/>
            <person name="Li W.-J."/>
        </authorList>
    </citation>
    <scope>NUCLEOTIDE SEQUENCE</scope>
    <source>
        <strain evidence="8">EGI L300058</strain>
    </source>
</reference>
<organism evidence="8 9">
    <name type="scientific">Demequina muriae</name>
    <dbReference type="NCBI Taxonomy" id="3051664"/>
    <lineage>
        <taxon>Bacteria</taxon>
        <taxon>Bacillati</taxon>
        <taxon>Actinomycetota</taxon>
        <taxon>Actinomycetes</taxon>
        <taxon>Micrococcales</taxon>
        <taxon>Demequinaceae</taxon>
        <taxon>Demequina</taxon>
    </lineage>
</organism>
<dbReference type="EMBL" id="JAUHQA010000001">
    <property type="protein sequence ID" value="MDN4480192.1"/>
    <property type="molecule type" value="Genomic_DNA"/>
</dbReference>
<keyword evidence="3" id="KW-0731">Sigma factor</keyword>
<comment type="caution">
    <text evidence="8">The sequence shown here is derived from an EMBL/GenBank/DDBJ whole genome shotgun (WGS) entry which is preliminary data.</text>
</comment>
<dbReference type="Proteomes" id="UP001172708">
    <property type="component" value="Unassembled WGS sequence"/>
</dbReference>
<sequence length="178" mass="19951">MSRPDIAEVVADVYREGGSRLAAYGYVLTGSHHDAEELVQAAVVKTLVKRRRLDDHRAIEGYVRATMRTLHIDGIRRDTTWRRLVPKVASRDPHDHAADVEEHDEISRALAELPPRVRTAVALRFYDDLTVADIAVAMRLSDGTVKKYLAEGRQRLAPVLGVSADEPERLPVVERSKP</sequence>
<dbReference type="Pfam" id="PF04542">
    <property type="entry name" value="Sigma70_r2"/>
    <property type="match status" value="1"/>
</dbReference>
<evidence type="ECO:0000256" key="4">
    <source>
        <dbReference type="ARBA" id="ARBA00023125"/>
    </source>
</evidence>
<dbReference type="PANTHER" id="PTHR43133:SF50">
    <property type="entry name" value="ECF RNA POLYMERASE SIGMA FACTOR SIGM"/>
    <property type="match status" value="1"/>
</dbReference>
<evidence type="ECO:0000259" key="6">
    <source>
        <dbReference type="Pfam" id="PF04542"/>
    </source>
</evidence>
<keyword evidence="9" id="KW-1185">Reference proteome</keyword>
<evidence type="ECO:0000313" key="8">
    <source>
        <dbReference type="EMBL" id="MDN4480192.1"/>
    </source>
</evidence>
<dbReference type="InterPro" id="IPR013324">
    <property type="entry name" value="RNA_pol_sigma_r3/r4-like"/>
</dbReference>
<keyword evidence="2" id="KW-0805">Transcription regulation</keyword>
<dbReference type="Gene3D" id="1.10.10.10">
    <property type="entry name" value="Winged helix-like DNA-binding domain superfamily/Winged helix DNA-binding domain"/>
    <property type="match status" value="1"/>
</dbReference>
<dbReference type="InterPro" id="IPR013325">
    <property type="entry name" value="RNA_pol_sigma_r2"/>
</dbReference>
<dbReference type="Gene3D" id="1.10.1740.10">
    <property type="match status" value="1"/>
</dbReference>
<protein>
    <submittedName>
        <fullName evidence="8">Sigma-70 family RNA polymerase sigma factor</fullName>
    </submittedName>
</protein>
<dbReference type="RefSeq" id="WP_301141541.1">
    <property type="nucleotide sequence ID" value="NZ_JAUHQA010000001.1"/>
</dbReference>
<comment type="similarity">
    <text evidence="1">Belongs to the sigma-70 factor family. ECF subfamily.</text>
</comment>
<dbReference type="SUPFAM" id="SSF88659">
    <property type="entry name" value="Sigma3 and sigma4 domains of RNA polymerase sigma factors"/>
    <property type="match status" value="1"/>
</dbReference>
<dbReference type="InterPro" id="IPR007627">
    <property type="entry name" value="RNA_pol_sigma70_r2"/>
</dbReference>
<dbReference type="SUPFAM" id="SSF88946">
    <property type="entry name" value="Sigma2 domain of RNA polymerase sigma factors"/>
    <property type="match status" value="1"/>
</dbReference>
<dbReference type="PANTHER" id="PTHR43133">
    <property type="entry name" value="RNA POLYMERASE ECF-TYPE SIGMA FACTO"/>
    <property type="match status" value="1"/>
</dbReference>